<feature type="region of interest" description="Disordered" evidence="1">
    <location>
        <begin position="63"/>
        <end position="93"/>
    </location>
</feature>
<dbReference type="Gene3D" id="3.90.245.10">
    <property type="entry name" value="Ribonucleoside hydrolase-like"/>
    <property type="match status" value="1"/>
</dbReference>
<sequence length="93" mass="9706">MKRILPLLLAGTLTACAPATHPPEARKIIVDTDMGHLNDDALATLLVAGSGAEILGVTIVGGQHLAGGRPGTHPPPARHPPGHSGHSWRYHYT</sequence>
<protein>
    <recommendedName>
        <fullName evidence="5">Inosine/uridine-preferring nucleoside hydrolase domain-containing protein</fullName>
    </recommendedName>
</protein>
<evidence type="ECO:0000313" key="4">
    <source>
        <dbReference type="Proteomes" id="UP000334990"/>
    </source>
</evidence>
<feature type="signal peptide" evidence="2">
    <location>
        <begin position="1"/>
        <end position="17"/>
    </location>
</feature>
<feature type="chain" id="PRO_5039114906" description="Inosine/uridine-preferring nucleoside hydrolase domain-containing protein" evidence="2">
    <location>
        <begin position="18"/>
        <end position="93"/>
    </location>
</feature>
<dbReference type="InterPro" id="IPR036452">
    <property type="entry name" value="Ribo_hydro-like"/>
</dbReference>
<dbReference type="RefSeq" id="WP_155341020.1">
    <property type="nucleotide sequence ID" value="NZ_BAAABN010000009.1"/>
</dbReference>
<dbReference type="PROSITE" id="PS51257">
    <property type="entry name" value="PROKAR_LIPOPROTEIN"/>
    <property type="match status" value="1"/>
</dbReference>
<dbReference type="AlphaFoldDB" id="A0A5M3W822"/>
<dbReference type="SUPFAM" id="SSF53590">
    <property type="entry name" value="Nucleoside hydrolase"/>
    <property type="match status" value="1"/>
</dbReference>
<keyword evidence="2" id="KW-0732">Signal</keyword>
<organism evidence="3 4">
    <name type="scientific">Acrocarpospora corrugata</name>
    <dbReference type="NCBI Taxonomy" id="35763"/>
    <lineage>
        <taxon>Bacteria</taxon>
        <taxon>Bacillati</taxon>
        <taxon>Actinomycetota</taxon>
        <taxon>Actinomycetes</taxon>
        <taxon>Streptosporangiales</taxon>
        <taxon>Streptosporangiaceae</taxon>
        <taxon>Acrocarpospora</taxon>
    </lineage>
</organism>
<evidence type="ECO:0000256" key="1">
    <source>
        <dbReference type="SAM" id="MobiDB-lite"/>
    </source>
</evidence>
<evidence type="ECO:0000313" key="3">
    <source>
        <dbReference type="EMBL" id="GES04966.1"/>
    </source>
</evidence>
<dbReference type="Proteomes" id="UP000334990">
    <property type="component" value="Unassembled WGS sequence"/>
</dbReference>
<keyword evidence="4" id="KW-1185">Reference proteome</keyword>
<evidence type="ECO:0008006" key="5">
    <source>
        <dbReference type="Google" id="ProtNLM"/>
    </source>
</evidence>
<reference evidence="3 4" key="1">
    <citation type="submission" date="2019-10" db="EMBL/GenBank/DDBJ databases">
        <title>Whole genome shotgun sequence of Acrocarpospora corrugata NBRC 13972.</title>
        <authorList>
            <person name="Ichikawa N."/>
            <person name="Kimura A."/>
            <person name="Kitahashi Y."/>
            <person name="Komaki H."/>
            <person name="Oguchi A."/>
        </authorList>
    </citation>
    <scope>NUCLEOTIDE SEQUENCE [LARGE SCALE GENOMIC DNA]</scope>
    <source>
        <strain evidence="3 4">NBRC 13972</strain>
    </source>
</reference>
<comment type="caution">
    <text evidence="3">The sequence shown here is derived from an EMBL/GenBank/DDBJ whole genome shotgun (WGS) entry which is preliminary data.</text>
</comment>
<gene>
    <name evidence="3" type="ORF">Acor_70340</name>
</gene>
<accession>A0A5M3W822</accession>
<dbReference type="EMBL" id="BLAD01000090">
    <property type="protein sequence ID" value="GES04966.1"/>
    <property type="molecule type" value="Genomic_DNA"/>
</dbReference>
<evidence type="ECO:0000256" key="2">
    <source>
        <dbReference type="SAM" id="SignalP"/>
    </source>
</evidence>
<dbReference type="GO" id="GO:0016799">
    <property type="term" value="F:hydrolase activity, hydrolyzing N-glycosyl compounds"/>
    <property type="evidence" value="ECO:0007669"/>
    <property type="project" value="InterPro"/>
</dbReference>
<dbReference type="OrthoDB" id="9797882at2"/>
<name>A0A5M3W822_9ACTN</name>
<proteinExistence type="predicted"/>